<sequence length="74" mass="8209">MGGPAQTGLPWWHGGRQRDEVRPMTVSRPGQCRSVAGGKREEEACDLRLGQAGKCLISPCRHRRSGVKGPRWRT</sequence>
<organism evidence="2 3">
    <name type="scientific">Pleurodeles waltl</name>
    <name type="common">Iberian ribbed newt</name>
    <dbReference type="NCBI Taxonomy" id="8319"/>
    <lineage>
        <taxon>Eukaryota</taxon>
        <taxon>Metazoa</taxon>
        <taxon>Chordata</taxon>
        <taxon>Craniata</taxon>
        <taxon>Vertebrata</taxon>
        <taxon>Euteleostomi</taxon>
        <taxon>Amphibia</taxon>
        <taxon>Batrachia</taxon>
        <taxon>Caudata</taxon>
        <taxon>Salamandroidea</taxon>
        <taxon>Salamandridae</taxon>
        <taxon>Pleurodelinae</taxon>
        <taxon>Pleurodeles</taxon>
    </lineage>
</organism>
<name>A0AAV7PUA2_PLEWA</name>
<dbReference type="Proteomes" id="UP001066276">
    <property type="component" value="Chromosome 7"/>
</dbReference>
<dbReference type="EMBL" id="JANPWB010000011">
    <property type="protein sequence ID" value="KAJ1131892.1"/>
    <property type="molecule type" value="Genomic_DNA"/>
</dbReference>
<feature type="region of interest" description="Disordered" evidence="1">
    <location>
        <begin position="1"/>
        <end position="34"/>
    </location>
</feature>
<evidence type="ECO:0000313" key="2">
    <source>
        <dbReference type="EMBL" id="KAJ1131892.1"/>
    </source>
</evidence>
<keyword evidence="3" id="KW-1185">Reference proteome</keyword>
<proteinExistence type="predicted"/>
<comment type="caution">
    <text evidence="2">The sequence shown here is derived from an EMBL/GenBank/DDBJ whole genome shotgun (WGS) entry which is preliminary data.</text>
</comment>
<accession>A0AAV7PUA2</accession>
<evidence type="ECO:0000256" key="1">
    <source>
        <dbReference type="SAM" id="MobiDB-lite"/>
    </source>
</evidence>
<dbReference type="AlphaFoldDB" id="A0AAV7PUA2"/>
<evidence type="ECO:0000313" key="3">
    <source>
        <dbReference type="Proteomes" id="UP001066276"/>
    </source>
</evidence>
<protein>
    <submittedName>
        <fullName evidence="2">Uncharacterized protein</fullName>
    </submittedName>
</protein>
<gene>
    <name evidence="2" type="ORF">NDU88_010223</name>
</gene>
<reference evidence="2" key="1">
    <citation type="journal article" date="2022" name="bioRxiv">
        <title>Sequencing and chromosome-scale assembly of the giantPleurodeles waltlgenome.</title>
        <authorList>
            <person name="Brown T."/>
            <person name="Elewa A."/>
            <person name="Iarovenko S."/>
            <person name="Subramanian E."/>
            <person name="Araus A.J."/>
            <person name="Petzold A."/>
            <person name="Susuki M."/>
            <person name="Suzuki K.-i.T."/>
            <person name="Hayashi T."/>
            <person name="Toyoda A."/>
            <person name="Oliveira C."/>
            <person name="Osipova E."/>
            <person name="Leigh N.D."/>
            <person name="Simon A."/>
            <person name="Yun M.H."/>
        </authorList>
    </citation>
    <scope>NUCLEOTIDE SEQUENCE</scope>
    <source>
        <strain evidence="2">20211129_DDA</strain>
        <tissue evidence="2">Liver</tissue>
    </source>
</reference>